<dbReference type="EC" id="6.3.3.2" evidence="5"/>
<evidence type="ECO:0000256" key="2">
    <source>
        <dbReference type="ARBA" id="ARBA00022741"/>
    </source>
</evidence>
<comment type="caution">
    <text evidence="6">The sequence shown here is derived from an EMBL/GenBank/DDBJ whole genome shotgun (WGS) entry which is preliminary data.</text>
</comment>
<evidence type="ECO:0000256" key="1">
    <source>
        <dbReference type="ARBA" id="ARBA00010638"/>
    </source>
</evidence>
<dbReference type="Proteomes" id="UP000051256">
    <property type="component" value="Unassembled WGS sequence"/>
</dbReference>
<dbReference type="PIRSF" id="PIRSF006806">
    <property type="entry name" value="FTHF_cligase"/>
    <property type="match status" value="1"/>
</dbReference>
<comment type="cofactor">
    <cofactor evidence="5">
        <name>Mg(2+)</name>
        <dbReference type="ChEBI" id="CHEBI:18420"/>
    </cofactor>
</comment>
<proteinExistence type="inferred from homology"/>
<dbReference type="GO" id="GO:0046872">
    <property type="term" value="F:metal ion binding"/>
    <property type="evidence" value="ECO:0007669"/>
    <property type="project" value="UniProtKB-KW"/>
</dbReference>
<dbReference type="STRING" id="1423802.FC56_GL000950"/>
<dbReference type="InterPro" id="IPR024185">
    <property type="entry name" value="FTHF_cligase-like_sf"/>
</dbReference>
<dbReference type="Gene3D" id="3.40.50.10420">
    <property type="entry name" value="NagB/RpiA/CoA transferase-like"/>
    <property type="match status" value="1"/>
</dbReference>
<evidence type="ECO:0000256" key="3">
    <source>
        <dbReference type="ARBA" id="ARBA00022840"/>
    </source>
</evidence>
<feature type="binding site" evidence="4">
    <location>
        <position position="54"/>
    </location>
    <ligand>
        <name>substrate</name>
    </ligand>
</feature>
<name>A0A0R2CUF1_9LACO</name>
<dbReference type="SUPFAM" id="SSF100950">
    <property type="entry name" value="NagB/RpiA/CoA transferase-like"/>
    <property type="match status" value="1"/>
</dbReference>
<comment type="catalytic activity">
    <reaction evidence="5">
        <text>(6S)-5-formyl-5,6,7,8-tetrahydrofolate + ATP = (6R)-5,10-methenyltetrahydrofolate + ADP + phosphate</text>
        <dbReference type="Rhea" id="RHEA:10488"/>
        <dbReference type="ChEBI" id="CHEBI:30616"/>
        <dbReference type="ChEBI" id="CHEBI:43474"/>
        <dbReference type="ChEBI" id="CHEBI:57455"/>
        <dbReference type="ChEBI" id="CHEBI:57457"/>
        <dbReference type="ChEBI" id="CHEBI:456216"/>
        <dbReference type="EC" id="6.3.3.2"/>
    </reaction>
</comment>
<protein>
    <recommendedName>
        <fullName evidence="5">5-formyltetrahydrofolate cyclo-ligase</fullName>
        <ecNumber evidence="5">6.3.3.2</ecNumber>
    </recommendedName>
</protein>
<feature type="binding site" evidence="4">
    <location>
        <begin position="4"/>
        <end position="8"/>
    </location>
    <ligand>
        <name>ATP</name>
        <dbReference type="ChEBI" id="CHEBI:30616"/>
    </ligand>
</feature>
<evidence type="ECO:0000256" key="4">
    <source>
        <dbReference type="PIRSR" id="PIRSR006806-1"/>
    </source>
</evidence>
<dbReference type="Pfam" id="PF01812">
    <property type="entry name" value="5-FTHF_cyc-lig"/>
    <property type="match status" value="1"/>
</dbReference>
<evidence type="ECO:0000313" key="7">
    <source>
        <dbReference type="Proteomes" id="UP000051256"/>
    </source>
</evidence>
<keyword evidence="5" id="KW-0479">Metal-binding</keyword>
<keyword evidence="6" id="KW-0436">Ligase</keyword>
<organism evidence="6 7">
    <name type="scientific">Lentilactobacillus senioris DSM 24302 = JCM 17472</name>
    <dbReference type="NCBI Taxonomy" id="1423802"/>
    <lineage>
        <taxon>Bacteria</taxon>
        <taxon>Bacillati</taxon>
        <taxon>Bacillota</taxon>
        <taxon>Bacilli</taxon>
        <taxon>Lactobacillales</taxon>
        <taxon>Lactobacillaceae</taxon>
        <taxon>Lentilactobacillus</taxon>
    </lineage>
</organism>
<dbReference type="InterPro" id="IPR037171">
    <property type="entry name" value="NagB/RpiA_transferase-like"/>
</dbReference>
<evidence type="ECO:0000256" key="5">
    <source>
        <dbReference type="RuleBase" id="RU361279"/>
    </source>
</evidence>
<keyword evidence="3 4" id="KW-0067">ATP-binding</keyword>
<keyword evidence="2 4" id="KW-0547">Nucleotide-binding</keyword>
<accession>A0A0R2CUF1</accession>
<gene>
    <name evidence="6" type="ORF">FC56_GL000950</name>
</gene>
<dbReference type="NCBIfam" id="TIGR02727">
    <property type="entry name" value="MTHFS_bact"/>
    <property type="match status" value="1"/>
</dbReference>
<dbReference type="PATRIC" id="fig|1423802.4.peg.963"/>
<dbReference type="AlphaFoldDB" id="A0A0R2CUF1"/>
<dbReference type="GO" id="GO:0005524">
    <property type="term" value="F:ATP binding"/>
    <property type="evidence" value="ECO:0007669"/>
    <property type="project" value="UniProtKB-KW"/>
</dbReference>
<dbReference type="GO" id="GO:0009396">
    <property type="term" value="P:folic acid-containing compound biosynthetic process"/>
    <property type="evidence" value="ECO:0007669"/>
    <property type="project" value="TreeGrafter"/>
</dbReference>
<keyword evidence="5" id="KW-0460">Magnesium</keyword>
<dbReference type="RefSeq" id="WP_225425425.1">
    <property type="nucleotide sequence ID" value="NZ_AYZR01000009.1"/>
</dbReference>
<comment type="similarity">
    <text evidence="1 5">Belongs to the 5-formyltetrahydrofolate cyclo-ligase family.</text>
</comment>
<dbReference type="PANTHER" id="PTHR23407:SF1">
    <property type="entry name" value="5-FORMYLTETRAHYDROFOLATE CYCLO-LIGASE"/>
    <property type="match status" value="1"/>
</dbReference>
<sequence>MIDKKTFRNNQLTKLKNSDNVDSQEEQKILDNLFSTFEWQEAHSIATVISGPIEFPTKNLIKQAQIEGKQVYLPKVMPKRQMAFLPFIGYDQLVKSNFGLLEPAYDETLVNQQIDLIIVPGLAFALDSNNRLSFGGGYYDRFLSHYLGRTVSLVPPMMSFTTNKWPIEDHDIKINTLVTDNEIIRI</sequence>
<dbReference type="PANTHER" id="PTHR23407">
    <property type="entry name" value="ATPASE INHIBITOR/5-FORMYLTETRAHYDROFOLATE CYCLO-LIGASE"/>
    <property type="match status" value="1"/>
</dbReference>
<reference evidence="6 7" key="1">
    <citation type="journal article" date="2015" name="Genome Announc.">
        <title>Expanding the biotechnology potential of lactobacilli through comparative genomics of 213 strains and associated genera.</title>
        <authorList>
            <person name="Sun Z."/>
            <person name="Harris H.M."/>
            <person name="McCann A."/>
            <person name="Guo C."/>
            <person name="Argimon S."/>
            <person name="Zhang W."/>
            <person name="Yang X."/>
            <person name="Jeffery I.B."/>
            <person name="Cooney J.C."/>
            <person name="Kagawa T.F."/>
            <person name="Liu W."/>
            <person name="Song Y."/>
            <person name="Salvetti E."/>
            <person name="Wrobel A."/>
            <person name="Rasinkangas P."/>
            <person name="Parkhill J."/>
            <person name="Rea M.C."/>
            <person name="O'Sullivan O."/>
            <person name="Ritari J."/>
            <person name="Douillard F.P."/>
            <person name="Paul Ross R."/>
            <person name="Yang R."/>
            <person name="Briner A.E."/>
            <person name="Felis G.E."/>
            <person name="de Vos W.M."/>
            <person name="Barrangou R."/>
            <person name="Klaenhammer T.R."/>
            <person name="Caufield P.W."/>
            <person name="Cui Y."/>
            <person name="Zhang H."/>
            <person name="O'Toole P.W."/>
        </authorList>
    </citation>
    <scope>NUCLEOTIDE SEQUENCE [LARGE SCALE GENOMIC DNA]</scope>
    <source>
        <strain evidence="6 7">DSM 24302</strain>
    </source>
</reference>
<dbReference type="GO" id="GO:0030272">
    <property type="term" value="F:5-formyltetrahydrofolate cyclo-ligase activity"/>
    <property type="evidence" value="ECO:0007669"/>
    <property type="project" value="UniProtKB-EC"/>
</dbReference>
<feature type="binding site" evidence="4">
    <location>
        <position position="49"/>
    </location>
    <ligand>
        <name>substrate</name>
    </ligand>
</feature>
<dbReference type="EMBL" id="AYZR01000009">
    <property type="protein sequence ID" value="KRM93284.1"/>
    <property type="molecule type" value="Genomic_DNA"/>
</dbReference>
<dbReference type="GO" id="GO:0035999">
    <property type="term" value="P:tetrahydrofolate interconversion"/>
    <property type="evidence" value="ECO:0007669"/>
    <property type="project" value="TreeGrafter"/>
</dbReference>
<keyword evidence="7" id="KW-1185">Reference proteome</keyword>
<evidence type="ECO:0000313" key="6">
    <source>
        <dbReference type="EMBL" id="KRM93284.1"/>
    </source>
</evidence>
<dbReference type="InterPro" id="IPR002698">
    <property type="entry name" value="FTHF_cligase"/>
</dbReference>